<gene>
    <name evidence="2" type="ORF">SCF082_LOCUS30646</name>
</gene>
<organism evidence="2 3">
    <name type="scientific">Durusdinium trenchii</name>
    <dbReference type="NCBI Taxonomy" id="1381693"/>
    <lineage>
        <taxon>Eukaryota</taxon>
        <taxon>Sar</taxon>
        <taxon>Alveolata</taxon>
        <taxon>Dinophyceae</taxon>
        <taxon>Suessiales</taxon>
        <taxon>Symbiodiniaceae</taxon>
        <taxon>Durusdinium</taxon>
    </lineage>
</organism>
<keyword evidence="1" id="KW-0677">Repeat</keyword>
<sequence>MAAITAVTHQGRRCQEAELPHRSLEPDLVSFNTALEAVEAVDFETLWERLAQSGLQPDEITYRSAAFVLSKAAQWKQVLELMSQDTCAIDASYYTALSTLAQSNKGFEAMGLLEQMRRKRLTPSQEMYSLGLSAHMASG</sequence>
<protein>
    <submittedName>
        <fullName evidence="2">Chloroplastic (Protein PLASTID TRANSCRIPTIONALLY ACTIVE 2)</fullName>
    </submittedName>
</protein>
<dbReference type="InterPro" id="IPR011990">
    <property type="entry name" value="TPR-like_helical_dom_sf"/>
</dbReference>
<dbReference type="Proteomes" id="UP001642464">
    <property type="component" value="Unassembled WGS sequence"/>
</dbReference>
<accession>A0ABP0N251</accession>
<name>A0ABP0N251_9DINO</name>
<comment type="caution">
    <text evidence="2">The sequence shown here is derived from an EMBL/GenBank/DDBJ whole genome shotgun (WGS) entry which is preliminary data.</text>
</comment>
<reference evidence="2 3" key="1">
    <citation type="submission" date="2024-02" db="EMBL/GenBank/DDBJ databases">
        <authorList>
            <person name="Chen Y."/>
            <person name="Shah S."/>
            <person name="Dougan E. K."/>
            <person name="Thang M."/>
            <person name="Chan C."/>
        </authorList>
    </citation>
    <scope>NUCLEOTIDE SEQUENCE [LARGE SCALE GENOMIC DNA]</scope>
</reference>
<dbReference type="PANTHER" id="PTHR47447">
    <property type="entry name" value="OS03G0856100 PROTEIN"/>
    <property type="match status" value="1"/>
</dbReference>
<keyword evidence="3" id="KW-1185">Reference proteome</keyword>
<proteinExistence type="predicted"/>
<evidence type="ECO:0000313" key="2">
    <source>
        <dbReference type="EMBL" id="CAK9056987.1"/>
    </source>
</evidence>
<evidence type="ECO:0000313" key="3">
    <source>
        <dbReference type="Proteomes" id="UP001642464"/>
    </source>
</evidence>
<dbReference type="EMBL" id="CAXAMM010025447">
    <property type="protein sequence ID" value="CAK9056987.1"/>
    <property type="molecule type" value="Genomic_DNA"/>
</dbReference>
<dbReference type="PANTHER" id="PTHR47447:SF17">
    <property type="entry name" value="OS12G0638900 PROTEIN"/>
    <property type="match status" value="1"/>
</dbReference>
<evidence type="ECO:0000256" key="1">
    <source>
        <dbReference type="ARBA" id="ARBA00022737"/>
    </source>
</evidence>
<dbReference type="Gene3D" id="1.25.40.10">
    <property type="entry name" value="Tetratricopeptide repeat domain"/>
    <property type="match status" value="1"/>
</dbReference>